<feature type="non-terminal residue" evidence="2">
    <location>
        <position position="59"/>
    </location>
</feature>
<sequence>MWTKQPTDELVRVIEWIEYPQNTILASEGFRCPFIAYVKTGECHILRKVDVVKTAHNGI</sequence>
<dbReference type="AlphaFoldDB" id="A0A8S2XLW4"/>
<evidence type="ECO:0000313" key="2">
    <source>
        <dbReference type="EMBL" id="CAF4505590.1"/>
    </source>
</evidence>
<proteinExistence type="predicted"/>
<dbReference type="EMBL" id="CAJOBI010077455">
    <property type="protein sequence ID" value="CAF4483701.1"/>
    <property type="molecule type" value="Genomic_DNA"/>
</dbReference>
<dbReference type="EMBL" id="CAJOBJ010082073">
    <property type="protein sequence ID" value="CAF4505590.1"/>
    <property type="molecule type" value="Genomic_DNA"/>
</dbReference>
<protein>
    <submittedName>
        <fullName evidence="2">Uncharacterized protein</fullName>
    </submittedName>
</protein>
<gene>
    <name evidence="2" type="ORF">GIL414_LOCUS34940</name>
    <name evidence="1" type="ORF">SMN809_LOCUS34152</name>
</gene>
<name>A0A8S2XLW4_9BILA</name>
<dbReference type="Proteomes" id="UP000681720">
    <property type="component" value="Unassembled WGS sequence"/>
</dbReference>
<organism evidence="2 3">
    <name type="scientific">Rotaria magnacalcarata</name>
    <dbReference type="NCBI Taxonomy" id="392030"/>
    <lineage>
        <taxon>Eukaryota</taxon>
        <taxon>Metazoa</taxon>
        <taxon>Spiralia</taxon>
        <taxon>Gnathifera</taxon>
        <taxon>Rotifera</taxon>
        <taxon>Eurotatoria</taxon>
        <taxon>Bdelloidea</taxon>
        <taxon>Philodinida</taxon>
        <taxon>Philodinidae</taxon>
        <taxon>Rotaria</taxon>
    </lineage>
</organism>
<dbReference type="Proteomes" id="UP000676336">
    <property type="component" value="Unassembled WGS sequence"/>
</dbReference>
<evidence type="ECO:0000313" key="3">
    <source>
        <dbReference type="Proteomes" id="UP000681720"/>
    </source>
</evidence>
<reference evidence="2" key="1">
    <citation type="submission" date="2021-02" db="EMBL/GenBank/DDBJ databases">
        <authorList>
            <person name="Nowell W R."/>
        </authorList>
    </citation>
    <scope>NUCLEOTIDE SEQUENCE</scope>
</reference>
<evidence type="ECO:0000313" key="1">
    <source>
        <dbReference type="EMBL" id="CAF4483701.1"/>
    </source>
</evidence>
<accession>A0A8S2XLW4</accession>
<comment type="caution">
    <text evidence="2">The sequence shown here is derived from an EMBL/GenBank/DDBJ whole genome shotgun (WGS) entry which is preliminary data.</text>
</comment>